<feature type="domain" description="UBX" evidence="2">
    <location>
        <begin position="333"/>
        <end position="410"/>
    </location>
</feature>
<reference evidence="5" key="1">
    <citation type="journal article" date="2014" name="Proc. Natl. Acad. Sci. U.S.A.">
        <title>Extensive sampling of basidiomycete genomes demonstrates inadequacy of the white-rot/brown-rot paradigm for wood decay fungi.</title>
        <authorList>
            <person name="Riley R."/>
            <person name="Salamov A.A."/>
            <person name="Brown D.W."/>
            <person name="Nagy L.G."/>
            <person name="Floudas D."/>
            <person name="Held B.W."/>
            <person name="Levasseur A."/>
            <person name="Lombard V."/>
            <person name="Morin E."/>
            <person name="Otillar R."/>
            <person name="Lindquist E.A."/>
            <person name="Sun H."/>
            <person name="LaButti K.M."/>
            <person name="Schmutz J."/>
            <person name="Jabbour D."/>
            <person name="Luo H."/>
            <person name="Baker S.E."/>
            <person name="Pisabarro A.G."/>
            <person name="Walton J.D."/>
            <person name="Blanchette R.A."/>
            <person name="Henrissat B."/>
            <person name="Martin F."/>
            <person name="Cullen D."/>
            <person name="Hibbett D.S."/>
            <person name="Grigoriev I.V."/>
        </authorList>
    </citation>
    <scope>NUCLEOTIDE SEQUENCE [LARGE SCALE GENOMIC DNA]</scope>
    <source>
        <strain evidence="5">FD-172 SS1</strain>
    </source>
</reference>
<dbReference type="Pfam" id="PF00789">
    <property type="entry name" value="UBX"/>
    <property type="match status" value="1"/>
</dbReference>
<evidence type="ECO:0000313" key="4">
    <source>
        <dbReference type="EMBL" id="KDQ07832.1"/>
    </source>
</evidence>
<name>A0A067M7N2_BOTB1</name>
<dbReference type="CDD" id="cd01770">
    <property type="entry name" value="UBX_UBXN2"/>
    <property type="match status" value="1"/>
</dbReference>
<feature type="compositionally biased region" description="Acidic residues" evidence="1">
    <location>
        <begin position="84"/>
        <end position="96"/>
    </location>
</feature>
<accession>A0A067M7N2</accession>
<dbReference type="PROSITE" id="PS51399">
    <property type="entry name" value="SEP"/>
    <property type="match status" value="1"/>
</dbReference>
<protein>
    <recommendedName>
        <fullName evidence="6">SEP domain-containing protein</fullName>
    </recommendedName>
</protein>
<dbReference type="FunFam" id="3.30.420.210:FF:000002">
    <property type="entry name" value="UBX domain-containing protein 1"/>
    <property type="match status" value="1"/>
</dbReference>
<dbReference type="Gene3D" id="3.10.20.90">
    <property type="entry name" value="Phosphatidylinositol 3-kinase Catalytic Subunit, Chain A, domain 1"/>
    <property type="match status" value="1"/>
</dbReference>
<dbReference type="InParanoid" id="A0A067M7N2"/>
<dbReference type="PROSITE" id="PS50033">
    <property type="entry name" value="UBX"/>
    <property type="match status" value="1"/>
</dbReference>
<dbReference type="GO" id="GO:0043130">
    <property type="term" value="F:ubiquitin binding"/>
    <property type="evidence" value="ECO:0007669"/>
    <property type="project" value="TreeGrafter"/>
</dbReference>
<dbReference type="OrthoDB" id="25887at2759"/>
<dbReference type="HOGENOM" id="CLU_029402_4_1_1"/>
<dbReference type="GO" id="GO:0005829">
    <property type="term" value="C:cytosol"/>
    <property type="evidence" value="ECO:0007669"/>
    <property type="project" value="TreeGrafter"/>
</dbReference>
<gene>
    <name evidence="4" type="ORF">BOTBODRAFT_38519</name>
</gene>
<dbReference type="GO" id="GO:0031468">
    <property type="term" value="P:nuclear membrane reassembly"/>
    <property type="evidence" value="ECO:0007669"/>
    <property type="project" value="TreeGrafter"/>
</dbReference>
<dbReference type="Proteomes" id="UP000027195">
    <property type="component" value="Unassembled WGS sequence"/>
</dbReference>
<evidence type="ECO:0000313" key="5">
    <source>
        <dbReference type="Proteomes" id="UP000027195"/>
    </source>
</evidence>
<evidence type="ECO:0000259" key="3">
    <source>
        <dbReference type="PROSITE" id="PS51399"/>
    </source>
</evidence>
<feature type="region of interest" description="Disordered" evidence="1">
    <location>
        <begin position="277"/>
        <end position="324"/>
    </location>
</feature>
<feature type="compositionally biased region" description="Low complexity" evidence="1">
    <location>
        <begin position="1"/>
        <end position="14"/>
    </location>
</feature>
<dbReference type="AlphaFoldDB" id="A0A067M7N2"/>
<dbReference type="EMBL" id="KL198100">
    <property type="protein sequence ID" value="KDQ07832.1"/>
    <property type="molecule type" value="Genomic_DNA"/>
</dbReference>
<feature type="domain" description="SEP" evidence="3">
    <location>
        <begin position="206"/>
        <end position="271"/>
    </location>
</feature>
<feature type="region of interest" description="Disordered" evidence="1">
    <location>
        <begin position="1"/>
        <end position="204"/>
    </location>
</feature>
<evidence type="ECO:0000256" key="1">
    <source>
        <dbReference type="SAM" id="MobiDB-lite"/>
    </source>
</evidence>
<dbReference type="FunCoup" id="A0A067M7N2">
    <property type="interactions" value="630"/>
</dbReference>
<evidence type="ECO:0008006" key="6">
    <source>
        <dbReference type="Google" id="ProtNLM"/>
    </source>
</evidence>
<dbReference type="Pfam" id="PF08059">
    <property type="entry name" value="SEP"/>
    <property type="match status" value="1"/>
</dbReference>
<dbReference type="SUPFAM" id="SSF102848">
    <property type="entry name" value="NSFL1 (p97 ATPase) cofactor p47, SEP domain"/>
    <property type="match status" value="1"/>
</dbReference>
<dbReference type="GO" id="GO:0005634">
    <property type="term" value="C:nucleus"/>
    <property type="evidence" value="ECO:0007669"/>
    <property type="project" value="TreeGrafter"/>
</dbReference>
<keyword evidence="5" id="KW-1185">Reference proteome</keyword>
<evidence type="ECO:0000259" key="2">
    <source>
        <dbReference type="PROSITE" id="PS50033"/>
    </source>
</evidence>
<dbReference type="GO" id="GO:0061025">
    <property type="term" value="P:membrane fusion"/>
    <property type="evidence" value="ECO:0007669"/>
    <property type="project" value="TreeGrafter"/>
</dbReference>
<dbReference type="SMART" id="SM00166">
    <property type="entry name" value="UBX"/>
    <property type="match status" value="1"/>
</dbReference>
<organism evidence="4 5">
    <name type="scientific">Botryobasidium botryosum (strain FD-172 SS1)</name>
    <dbReference type="NCBI Taxonomy" id="930990"/>
    <lineage>
        <taxon>Eukaryota</taxon>
        <taxon>Fungi</taxon>
        <taxon>Dikarya</taxon>
        <taxon>Basidiomycota</taxon>
        <taxon>Agaricomycotina</taxon>
        <taxon>Agaricomycetes</taxon>
        <taxon>Cantharellales</taxon>
        <taxon>Botryobasidiaceae</taxon>
        <taxon>Botryobasidium</taxon>
    </lineage>
</organism>
<sequence>MSGNDNNGNNNRGGRSLGGGPAEELPAEWAARSGAASSARIGRIGGTSSGPAPRRGGIATLGDLASRAPAPPPAGRGPARGRNDDDEDDDDDDEEGPGGREGESWFAGGERSGISIQNPNAAPSLGGSGNTVRDILRKAAQGGHPPPSLAGGDQGQGHGQGSAFSGSGYTLGSDEVPSAFIPDPSAPPAGAPGSQDREGREGAGELAIRNITFWKDGFSVEDGPLMRYDDPNTQKTLDAINSGNAPPPVLNVEMGQPVELRVARRTEEEYVQQPKRLQAFGGQGNRLGSPVPAVSGAGSTGSIPGAFPTASAGAGTAKGEDRESVGMKFEVDQSLPSTSLQIRLADGTRMVTRINLSHTVGDVRRLINAANPESNSQAYTLETNFPQRVLADESETIEQAKLQNSVVFQKWRRD</sequence>
<dbReference type="GO" id="GO:0007030">
    <property type="term" value="P:Golgi organization"/>
    <property type="evidence" value="ECO:0007669"/>
    <property type="project" value="TreeGrafter"/>
</dbReference>
<dbReference type="SUPFAM" id="SSF54236">
    <property type="entry name" value="Ubiquitin-like"/>
    <property type="match status" value="1"/>
</dbReference>
<dbReference type="InterPro" id="IPR012989">
    <property type="entry name" value="SEP_domain"/>
</dbReference>
<dbReference type="InterPro" id="IPR029071">
    <property type="entry name" value="Ubiquitin-like_domsf"/>
</dbReference>
<feature type="compositionally biased region" description="Low complexity" evidence="1">
    <location>
        <begin position="30"/>
        <end position="42"/>
    </location>
</feature>
<proteinExistence type="predicted"/>
<dbReference type="STRING" id="930990.A0A067M7N2"/>
<dbReference type="Gene3D" id="3.30.420.210">
    <property type="entry name" value="SEP domain"/>
    <property type="match status" value="1"/>
</dbReference>
<dbReference type="PANTHER" id="PTHR23333:SF20">
    <property type="entry name" value="NSFL1 COFACTOR P47"/>
    <property type="match status" value="1"/>
</dbReference>
<dbReference type="SMART" id="SM00553">
    <property type="entry name" value="SEP"/>
    <property type="match status" value="1"/>
</dbReference>
<dbReference type="GO" id="GO:0000045">
    <property type="term" value="P:autophagosome assembly"/>
    <property type="evidence" value="ECO:0007669"/>
    <property type="project" value="TreeGrafter"/>
</dbReference>
<dbReference type="InterPro" id="IPR001012">
    <property type="entry name" value="UBX_dom"/>
</dbReference>
<dbReference type="GO" id="GO:0043161">
    <property type="term" value="P:proteasome-mediated ubiquitin-dependent protein catabolic process"/>
    <property type="evidence" value="ECO:0007669"/>
    <property type="project" value="TreeGrafter"/>
</dbReference>
<dbReference type="PANTHER" id="PTHR23333">
    <property type="entry name" value="UBX DOMAIN CONTAINING PROTEIN"/>
    <property type="match status" value="1"/>
</dbReference>
<dbReference type="InterPro" id="IPR036241">
    <property type="entry name" value="NSFL1C_SEP_dom_sf"/>
</dbReference>